<keyword evidence="2" id="KW-1185">Reference proteome</keyword>
<dbReference type="AlphaFoldDB" id="A0A7W3VUI6"/>
<protein>
    <submittedName>
        <fullName evidence="1">Uncharacterized protein</fullName>
    </submittedName>
</protein>
<evidence type="ECO:0000313" key="2">
    <source>
        <dbReference type="Proteomes" id="UP000526734"/>
    </source>
</evidence>
<comment type="caution">
    <text evidence="1">The sequence shown here is derived from an EMBL/GenBank/DDBJ whole genome shotgun (WGS) entry which is preliminary data.</text>
</comment>
<evidence type="ECO:0000313" key="1">
    <source>
        <dbReference type="EMBL" id="MBB1153459.1"/>
    </source>
</evidence>
<dbReference type="Proteomes" id="UP000526734">
    <property type="component" value="Unassembled WGS sequence"/>
</dbReference>
<accession>A0A7W3VUI6</accession>
<proteinExistence type="predicted"/>
<organism evidence="1 2">
    <name type="scientific">Amycolatopsis dendrobii</name>
    <dbReference type="NCBI Taxonomy" id="2760662"/>
    <lineage>
        <taxon>Bacteria</taxon>
        <taxon>Bacillati</taxon>
        <taxon>Actinomycetota</taxon>
        <taxon>Actinomycetes</taxon>
        <taxon>Pseudonocardiales</taxon>
        <taxon>Pseudonocardiaceae</taxon>
        <taxon>Amycolatopsis</taxon>
    </lineage>
</organism>
<dbReference type="RefSeq" id="WP_182890580.1">
    <property type="nucleotide sequence ID" value="NZ_JACGZW010000003.1"/>
</dbReference>
<reference evidence="1 2" key="1">
    <citation type="submission" date="2020-08" db="EMBL/GenBank/DDBJ databases">
        <title>Amycolatopsis sp. nov. DR6-1 isolated from Dendrobium heterocarpum.</title>
        <authorList>
            <person name="Tedsree N."/>
            <person name="Kuncharoen N."/>
            <person name="Likhitwitayawuid K."/>
            <person name="Tanasupawat S."/>
        </authorList>
    </citation>
    <scope>NUCLEOTIDE SEQUENCE [LARGE SCALE GENOMIC DNA]</scope>
    <source>
        <strain evidence="1 2">DR6-1</strain>
    </source>
</reference>
<dbReference type="EMBL" id="JACGZW010000003">
    <property type="protein sequence ID" value="MBB1153459.1"/>
    <property type="molecule type" value="Genomic_DNA"/>
</dbReference>
<sequence>MTLQAERAAAYRQLFLDFPGLPDPISAEIRPGDGIGIRLHHARLEEVVSIAERFGTQVEFLERTAFVRVSTVYIACGEPMIAWTQLNIVEAHHLLRDWGIDIEFVPGNSLRPAVAVPAAHAAAMVKVGS</sequence>
<gene>
    <name evidence="1" type="ORF">H4281_09995</name>
</gene>
<name>A0A7W3VUI6_9PSEU</name>